<organism evidence="1 2">
    <name type="scientific">Dreissena polymorpha</name>
    <name type="common">Zebra mussel</name>
    <name type="synonym">Mytilus polymorpha</name>
    <dbReference type="NCBI Taxonomy" id="45954"/>
    <lineage>
        <taxon>Eukaryota</taxon>
        <taxon>Metazoa</taxon>
        <taxon>Spiralia</taxon>
        <taxon>Lophotrochozoa</taxon>
        <taxon>Mollusca</taxon>
        <taxon>Bivalvia</taxon>
        <taxon>Autobranchia</taxon>
        <taxon>Heteroconchia</taxon>
        <taxon>Euheterodonta</taxon>
        <taxon>Imparidentia</taxon>
        <taxon>Neoheterodontei</taxon>
        <taxon>Myida</taxon>
        <taxon>Dreissenoidea</taxon>
        <taxon>Dreissenidae</taxon>
        <taxon>Dreissena</taxon>
    </lineage>
</organism>
<dbReference type="Proteomes" id="UP000828390">
    <property type="component" value="Unassembled WGS sequence"/>
</dbReference>
<evidence type="ECO:0000313" key="2">
    <source>
        <dbReference type="Proteomes" id="UP000828390"/>
    </source>
</evidence>
<keyword evidence="2" id="KW-1185">Reference proteome</keyword>
<sequence length="75" mass="8751">MLITELARHSPQLVFGTCRMWMSELHDIRPSSIFRTIAECRCKSWLDIRSSSIFGTCRMPMSELPRHSPQLDIQD</sequence>
<dbReference type="AlphaFoldDB" id="A0A9D4D0P1"/>
<reference evidence="1" key="1">
    <citation type="journal article" date="2019" name="bioRxiv">
        <title>The Genome of the Zebra Mussel, Dreissena polymorpha: A Resource for Invasive Species Research.</title>
        <authorList>
            <person name="McCartney M.A."/>
            <person name="Auch B."/>
            <person name="Kono T."/>
            <person name="Mallez S."/>
            <person name="Zhang Y."/>
            <person name="Obille A."/>
            <person name="Becker A."/>
            <person name="Abrahante J.E."/>
            <person name="Garbe J."/>
            <person name="Badalamenti J.P."/>
            <person name="Herman A."/>
            <person name="Mangelson H."/>
            <person name="Liachko I."/>
            <person name="Sullivan S."/>
            <person name="Sone E.D."/>
            <person name="Koren S."/>
            <person name="Silverstein K.A.T."/>
            <person name="Beckman K.B."/>
            <person name="Gohl D.M."/>
        </authorList>
    </citation>
    <scope>NUCLEOTIDE SEQUENCE</scope>
    <source>
        <strain evidence="1">Duluth1</strain>
        <tissue evidence="1">Whole animal</tissue>
    </source>
</reference>
<reference evidence="1" key="2">
    <citation type="submission" date="2020-11" db="EMBL/GenBank/DDBJ databases">
        <authorList>
            <person name="McCartney M.A."/>
            <person name="Auch B."/>
            <person name="Kono T."/>
            <person name="Mallez S."/>
            <person name="Becker A."/>
            <person name="Gohl D.M."/>
            <person name="Silverstein K.A.T."/>
            <person name="Koren S."/>
            <person name="Bechman K.B."/>
            <person name="Herman A."/>
            <person name="Abrahante J.E."/>
            <person name="Garbe J."/>
        </authorList>
    </citation>
    <scope>NUCLEOTIDE SEQUENCE</scope>
    <source>
        <strain evidence="1">Duluth1</strain>
        <tissue evidence="1">Whole animal</tissue>
    </source>
</reference>
<protein>
    <submittedName>
        <fullName evidence="1">Uncharacterized protein</fullName>
    </submittedName>
</protein>
<gene>
    <name evidence="1" type="ORF">DPMN_043524</name>
</gene>
<dbReference type="EMBL" id="JAIWYP010000011">
    <property type="protein sequence ID" value="KAH3736948.1"/>
    <property type="molecule type" value="Genomic_DNA"/>
</dbReference>
<proteinExistence type="predicted"/>
<name>A0A9D4D0P1_DREPO</name>
<evidence type="ECO:0000313" key="1">
    <source>
        <dbReference type="EMBL" id="KAH3736948.1"/>
    </source>
</evidence>
<accession>A0A9D4D0P1</accession>
<comment type="caution">
    <text evidence="1">The sequence shown here is derived from an EMBL/GenBank/DDBJ whole genome shotgun (WGS) entry which is preliminary data.</text>
</comment>